<gene>
    <name evidence="2" type="ORF">J2X05_003468</name>
</gene>
<dbReference type="RefSeq" id="WP_310074723.1">
    <property type="nucleotide sequence ID" value="NZ_JAVDVX010000006.1"/>
</dbReference>
<evidence type="ECO:0000313" key="3">
    <source>
        <dbReference type="Proteomes" id="UP001253595"/>
    </source>
</evidence>
<dbReference type="Pfam" id="PF03883">
    <property type="entry name" value="H2O2_YaaD"/>
    <property type="match status" value="1"/>
</dbReference>
<dbReference type="InterPro" id="IPR005583">
    <property type="entry name" value="YaaA"/>
</dbReference>
<organism evidence="2 3">
    <name type="scientific">Cellvibrio fibrivorans</name>
    <dbReference type="NCBI Taxonomy" id="126350"/>
    <lineage>
        <taxon>Bacteria</taxon>
        <taxon>Pseudomonadati</taxon>
        <taxon>Pseudomonadota</taxon>
        <taxon>Gammaproteobacteria</taxon>
        <taxon>Cellvibrionales</taxon>
        <taxon>Cellvibrionaceae</taxon>
        <taxon>Cellvibrio</taxon>
    </lineage>
</organism>
<dbReference type="EMBL" id="JAVDVX010000006">
    <property type="protein sequence ID" value="MDR7091433.1"/>
    <property type="molecule type" value="Genomic_DNA"/>
</dbReference>
<evidence type="ECO:0000256" key="1">
    <source>
        <dbReference type="HAMAP-Rule" id="MF_00652"/>
    </source>
</evidence>
<comment type="similarity">
    <text evidence="1">Belongs to the UPF0246 family.</text>
</comment>
<protein>
    <recommendedName>
        <fullName evidence="1">UPF0246 protein J2X05_003468</fullName>
    </recommendedName>
</protein>
<dbReference type="PANTHER" id="PTHR30283">
    <property type="entry name" value="PEROXIDE STRESS RESPONSE PROTEIN YAAA"/>
    <property type="match status" value="1"/>
</dbReference>
<dbReference type="HAMAP" id="MF_00652">
    <property type="entry name" value="UPF0246"/>
    <property type="match status" value="1"/>
</dbReference>
<dbReference type="Proteomes" id="UP001253595">
    <property type="component" value="Unassembled WGS sequence"/>
</dbReference>
<keyword evidence="3" id="KW-1185">Reference proteome</keyword>
<evidence type="ECO:0000313" key="2">
    <source>
        <dbReference type="EMBL" id="MDR7091433.1"/>
    </source>
</evidence>
<comment type="caution">
    <text evidence="2">The sequence shown here is derived from an EMBL/GenBank/DDBJ whole genome shotgun (WGS) entry which is preliminary data.</text>
</comment>
<proteinExistence type="inferred from homology"/>
<accession>A0ABU1V260</accession>
<dbReference type="NCBIfam" id="NF002542">
    <property type="entry name" value="PRK02101.1-3"/>
    <property type="match status" value="1"/>
</dbReference>
<sequence length="257" mass="29728">MLHLISPAKTLDFETPPKIAEFTQPQFLEHSQELIAELRQLTAPQVSKLMTVSEKLGELNAQRFLEWQLPFTPTNAKQAVLAFKGDVYTGMEAEQFSKTHFTFAQQHLRILSGLYGLLRPLDLIQPYRLEMGTSFANARGKNLYHFWGDIITHQLNQELDTQKERVLVNLASNEYWSVVNTKKLHAEVITPVFKDCKNGQYKIISFFAKKARGMMSAYIIKNKIKKVEQLKGFDTAGYYYDERSSSPKEWVFLREKN</sequence>
<reference evidence="2 3" key="1">
    <citation type="submission" date="2023-07" db="EMBL/GenBank/DDBJ databases">
        <title>Sorghum-associated microbial communities from plants grown in Nebraska, USA.</title>
        <authorList>
            <person name="Schachtman D."/>
        </authorList>
    </citation>
    <scope>NUCLEOTIDE SEQUENCE [LARGE SCALE GENOMIC DNA]</scope>
    <source>
        <strain evidence="2 3">BE190</strain>
    </source>
</reference>
<dbReference type="NCBIfam" id="NF002541">
    <property type="entry name" value="PRK02101.1-1"/>
    <property type="match status" value="1"/>
</dbReference>
<name>A0ABU1V260_9GAMM</name>
<dbReference type="PANTHER" id="PTHR30283:SF4">
    <property type="entry name" value="PEROXIDE STRESS RESISTANCE PROTEIN YAAA"/>
    <property type="match status" value="1"/>
</dbReference>